<dbReference type="AlphaFoldDB" id="A0A3E1KBC4"/>
<dbReference type="Proteomes" id="UP000260351">
    <property type="component" value="Unassembled WGS sequence"/>
</dbReference>
<keyword evidence="3" id="KW-1185">Reference proteome</keyword>
<feature type="domain" description="NIF system FeS cluster assembly NifU N-terminal" evidence="1">
    <location>
        <begin position="7"/>
        <end position="90"/>
    </location>
</feature>
<evidence type="ECO:0000313" key="3">
    <source>
        <dbReference type="Proteomes" id="UP000260351"/>
    </source>
</evidence>
<reference evidence="2 3" key="1">
    <citation type="submission" date="2018-08" db="EMBL/GenBank/DDBJ databases">
        <title>Wenzhouxiangella salilacus sp. nov., a novel bacterium isolated from a saline lake in Xinjiang Province, China.</title>
        <authorList>
            <person name="Han S."/>
        </authorList>
    </citation>
    <scope>NUCLEOTIDE SEQUENCE [LARGE SCALE GENOMIC DNA]</scope>
    <source>
        <strain evidence="2 3">XDB06</strain>
    </source>
</reference>
<dbReference type="EMBL" id="QUZK01000022">
    <property type="protein sequence ID" value="RFF31216.1"/>
    <property type="molecule type" value="Genomic_DNA"/>
</dbReference>
<dbReference type="GO" id="GO:0051536">
    <property type="term" value="F:iron-sulfur cluster binding"/>
    <property type="evidence" value="ECO:0007669"/>
    <property type="project" value="InterPro"/>
</dbReference>
<proteinExistence type="predicted"/>
<dbReference type="RefSeq" id="WP_116650064.1">
    <property type="nucleotide sequence ID" value="NZ_QUZK01000022.1"/>
</dbReference>
<name>A0A3E1KBC4_9GAMM</name>
<dbReference type="CDD" id="cd06664">
    <property type="entry name" value="IscU_like"/>
    <property type="match status" value="1"/>
</dbReference>
<protein>
    <submittedName>
        <fullName evidence="2">SUF system NifU family Fe-S cluster assembly protein</fullName>
    </submittedName>
</protein>
<sequence>MALDKLYQQVILDHNRSPHHYGRLEGATHSARGQDALCGDDILVELRVAGGTIEEAAFSGEACAITTASASMLMDWLPGKSARDIEFGCSRFERLLGDSSLPDDLDLGDINHLRAVSGFPARVRNALLPWRTALAALER</sequence>
<organism evidence="2 3">
    <name type="scientific">Wenzhouxiangella sediminis</name>
    <dbReference type="NCBI Taxonomy" id="1792836"/>
    <lineage>
        <taxon>Bacteria</taxon>
        <taxon>Pseudomonadati</taxon>
        <taxon>Pseudomonadota</taxon>
        <taxon>Gammaproteobacteria</taxon>
        <taxon>Chromatiales</taxon>
        <taxon>Wenzhouxiangellaceae</taxon>
        <taxon>Wenzhouxiangella</taxon>
    </lineage>
</organism>
<dbReference type="OrthoDB" id="9804157at2"/>
<dbReference type="Gene3D" id="3.90.1010.10">
    <property type="match status" value="1"/>
</dbReference>
<accession>A0A3E1KBC4</accession>
<dbReference type="SUPFAM" id="SSF82649">
    <property type="entry name" value="SufE/NifU"/>
    <property type="match status" value="1"/>
</dbReference>
<comment type="caution">
    <text evidence="2">The sequence shown here is derived from an EMBL/GenBank/DDBJ whole genome shotgun (WGS) entry which is preliminary data.</text>
</comment>
<dbReference type="GO" id="GO:0016226">
    <property type="term" value="P:iron-sulfur cluster assembly"/>
    <property type="evidence" value="ECO:0007669"/>
    <property type="project" value="InterPro"/>
</dbReference>
<evidence type="ECO:0000259" key="1">
    <source>
        <dbReference type="Pfam" id="PF01592"/>
    </source>
</evidence>
<dbReference type="Pfam" id="PF01592">
    <property type="entry name" value="NifU_N"/>
    <property type="match status" value="1"/>
</dbReference>
<evidence type="ECO:0000313" key="2">
    <source>
        <dbReference type="EMBL" id="RFF31216.1"/>
    </source>
</evidence>
<gene>
    <name evidence="2" type="ORF">DZC52_05205</name>
</gene>
<dbReference type="GO" id="GO:0005506">
    <property type="term" value="F:iron ion binding"/>
    <property type="evidence" value="ECO:0007669"/>
    <property type="project" value="InterPro"/>
</dbReference>
<dbReference type="InterPro" id="IPR002871">
    <property type="entry name" value="NIF_FeS_clus_asmbl_NifU_N"/>
</dbReference>
<dbReference type="NCBIfam" id="TIGR01994">
    <property type="entry name" value="SUF_scaf_2"/>
    <property type="match status" value="1"/>
</dbReference>